<protein>
    <submittedName>
        <fullName evidence="1">Uncharacterized protein</fullName>
    </submittedName>
</protein>
<dbReference type="EMBL" id="JBBPBN010001261">
    <property type="protein sequence ID" value="KAK8478986.1"/>
    <property type="molecule type" value="Genomic_DNA"/>
</dbReference>
<keyword evidence="2" id="KW-1185">Reference proteome</keyword>
<accession>A0ABR1ZFL8</accession>
<dbReference type="Proteomes" id="UP001396334">
    <property type="component" value="Unassembled WGS sequence"/>
</dbReference>
<reference evidence="1 2" key="1">
    <citation type="journal article" date="2024" name="G3 (Bethesda)">
        <title>Genome assembly of Hibiscus sabdariffa L. provides insights into metabolisms of medicinal natural products.</title>
        <authorList>
            <person name="Kim T."/>
        </authorList>
    </citation>
    <scope>NUCLEOTIDE SEQUENCE [LARGE SCALE GENOMIC DNA]</scope>
    <source>
        <strain evidence="1">TK-2024</strain>
        <tissue evidence="1">Old leaves</tissue>
    </source>
</reference>
<comment type="caution">
    <text evidence="1">The sequence shown here is derived from an EMBL/GenBank/DDBJ whole genome shotgun (WGS) entry which is preliminary data.</text>
</comment>
<sequence>MGALVARVMESVEEDIEAHSCFHGACYTKTTRLATEGVSVVVVEAASARNYKEIAAKNEELYEANRRVAAKDEELFEANGRTISMAKKIEALRRQLVDACNGQTRAKTQANEA</sequence>
<evidence type="ECO:0000313" key="2">
    <source>
        <dbReference type="Proteomes" id="UP001396334"/>
    </source>
</evidence>
<name>A0ABR1ZFL8_9ROSI</name>
<gene>
    <name evidence="1" type="ORF">V6N11_055701</name>
</gene>
<organism evidence="1 2">
    <name type="scientific">Hibiscus sabdariffa</name>
    <name type="common">roselle</name>
    <dbReference type="NCBI Taxonomy" id="183260"/>
    <lineage>
        <taxon>Eukaryota</taxon>
        <taxon>Viridiplantae</taxon>
        <taxon>Streptophyta</taxon>
        <taxon>Embryophyta</taxon>
        <taxon>Tracheophyta</taxon>
        <taxon>Spermatophyta</taxon>
        <taxon>Magnoliopsida</taxon>
        <taxon>eudicotyledons</taxon>
        <taxon>Gunneridae</taxon>
        <taxon>Pentapetalae</taxon>
        <taxon>rosids</taxon>
        <taxon>malvids</taxon>
        <taxon>Malvales</taxon>
        <taxon>Malvaceae</taxon>
        <taxon>Malvoideae</taxon>
        <taxon>Hibiscus</taxon>
    </lineage>
</organism>
<evidence type="ECO:0000313" key="1">
    <source>
        <dbReference type="EMBL" id="KAK8478986.1"/>
    </source>
</evidence>
<proteinExistence type="predicted"/>